<dbReference type="eggNOG" id="COG0596">
    <property type="taxonomic scope" value="Bacteria"/>
</dbReference>
<protein>
    <recommendedName>
        <fullName evidence="1">AB hydrolase-1 domain-containing protein</fullName>
    </recommendedName>
</protein>
<dbReference type="RefSeq" id="WP_075800486.1">
    <property type="nucleotide sequence ID" value="NZ_CP015584.1"/>
</dbReference>
<dbReference type="Proteomes" id="UP000185494">
    <property type="component" value="Chromosome 2"/>
</dbReference>
<reference evidence="2 3" key="1">
    <citation type="submission" date="2016-05" db="EMBL/GenBank/DDBJ databases">
        <title>Complete Genome and Methylome Analysis of Psychrotrophic Bacterial Isolates from Antarctic Lake Untersee.</title>
        <authorList>
            <person name="Fomenkov A."/>
            <person name="Akimov V.N."/>
            <person name="Vasilyeva L.V."/>
            <person name="Andersen D."/>
            <person name="Vincze T."/>
            <person name="Roberts R.J."/>
        </authorList>
    </citation>
    <scope>NUCLEOTIDE SEQUENCE [LARGE SCALE GENOMIC DNA]</scope>
    <source>
        <strain evidence="2 3">U14-5</strain>
    </source>
</reference>
<dbReference type="KEGG" id="rgi:RGI145_20900"/>
<evidence type="ECO:0000259" key="1">
    <source>
        <dbReference type="Pfam" id="PF00561"/>
    </source>
</evidence>
<dbReference type="InterPro" id="IPR050471">
    <property type="entry name" value="AB_hydrolase"/>
</dbReference>
<feature type="domain" description="AB hydrolase-1" evidence="1">
    <location>
        <begin position="21"/>
        <end position="122"/>
    </location>
</feature>
<dbReference type="AlphaFoldDB" id="A0A1L7ALY4"/>
<accession>A0A1L7ALY4</accession>
<sequence length="284" mass="31391">MPFASIRGTRLYHEVLGEDGPWVMLSPGGRRSLDEMRGIAAVVADGGCRVLLHDRRNTGRSGVSIEDTASEFEVWADDAMALLRELGAERAILAGSSSGCRMSILMALRYPGIARALFLMRPTGGEFAVRRLARRYYTIFIEAAERGGMAEVIRTDHFRDLVEAEPARAETLLAIPPERFIRVMRRWRDSLEQGLHTPILGATETELRQLDLPTCIVPGNDNTHSRATGLLLAGIMPDAELDELETRHQDVDIVPMTDWLDAGTLGRSLLGFVRRRALAGEAVT</sequence>
<proteinExistence type="predicted"/>
<dbReference type="EMBL" id="CP015584">
    <property type="protein sequence ID" value="APT59777.1"/>
    <property type="molecule type" value="Genomic_DNA"/>
</dbReference>
<evidence type="ECO:0000313" key="2">
    <source>
        <dbReference type="EMBL" id="APT59777.1"/>
    </source>
</evidence>
<dbReference type="SUPFAM" id="SSF53474">
    <property type="entry name" value="alpha/beta-Hydrolases"/>
    <property type="match status" value="1"/>
</dbReference>
<dbReference type="PANTHER" id="PTHR43433">
    <property type="entry name" value="HYDROLASE, ALPHA/BETA FOLD FAMILY PROTEIN"/>
    <property type="match status" value="1"/>
</dbReference>
<name>A0A1L7ALY4_9PROT</name>
<gene>
    <name evidence="2" type="ORF">RGI145_20900</name>
</gene>
<dbReference type="Gene3D" id="3.40.50.1820">
    <property type="entry name" value="alpha/beta hydrolase"/>
    <property type="match status" value="1"/>
</dbReference>
<dbReference type="STRING" id="257708.RGI145_20900"/>
<dbReference type="Pfam" id="PF00561">
    <property type="entry name" value="Abhydrolase_1"/>
    <property type="match status" value="1"/>
</dbReference>
<dbReference type="InterPro" id="IPR000073">
    <property type="entry name" value="AB_hydrolase_1"/>
</dbReference>
<dbReference type="InterPro" id="IPR029058">
    <property type="entry name" value="AB_hydrolase_fold"/>
</dbReference>
<evidence type="ECO:0000313" key="3">
    <source>
        <dbReference type="Proteomes" id="UP000185494"/>
    </source>
</evidence>
<organism evidence="2 3">
    <name type="scientific">Roseomonas gilardii</name>
    <dbReference type="NCBI Taxonomy" id="257708"/>
    <lineage>
        <taxon>Bacteria</taxon>
        <taxon>Pseudomonadati</taxon>
        <taxon>Pseudomonadota</taxon>
        <taxon>Alphaproteobacteria</taxon>
        <taxon>Acetobacterales</taxon>
        <taxon>Roseomonadaceae</taxon>
        <taxon>Roseomonas</taxon>
    </lineage>
</organism>
<dbReference type="PANTHER" id="PTHR43433:SF5">
    <property type="entry name" value="AB HYDROLASE-1 DOMAIN-CONTAINING PROTEIN"/>
    <property type="match status" value="1"/>
</dbReference>